<keyword evidence="4 7" id="KW-0812">Transmembrane</keyword>
<feature type="transmembrane region" description="Helical" evidence="7">
    <location>
        <begin position="79"/>
        <end position="97"/>
    </location>
</feature>
<feature type="transmembrane region" description="Helical" evidence="7">
    <location>
        <begin position="109"/>
        <end position="128"/>
    </location>
</feature>
<dbReference type="Pfam" id="PF00528">
    <property type="entry name" value="BPD_transp_1"/>
    <property type="match status" value="1"/>
</dbReference>
<dbReference type="RefSeq" id="WP_188499415.1">
    <property type="nucleotide sequence ID" value="NZ_BMFV01000063.1"/>
</dbReference>
<evidence type="ECO:0000256" key="3">
    <source>
        <dbReference type="ARBA" id="ARBA00022475"/>
    </source>
</evidence>
<evidence type="ECO:0000313" key="9">
    <source>
        <dbReference type="EMBL" id="GGH89011.1"/>
    </source>
</evidence>
<evidence type="ECO:0000256" key="6">
    <source>
        <dbReference type="ARBA" id="ARBA00023136"/>
    </source>
</evidence>
<name>A0A8J3ENT5_9BACL</name>
<keyword evidence="6 7" id="KW-0472">Membrane</keyword>
<dbReference type="AlphaFoldDB" id="A0A8J3ENT5"/>
<gene>
    <name evidence="9" type="primary">ytcP</name>
    <name evidence="9" type="ORF">GCM10007096_42640</name>
</gene>
<dbReference type="SUPFAM" id="SSF161098">
    <property type="entry name" value="MetI-like"/>
    <property type="match status" value="1"/>
</dbReference>
<dbReference type="EMBL" id="BMFV01000063">
    <property type="protein sequence ID" value="GGH89011.1"/>
    <property type="molecule type" value="Genomic_DNA"/>
</dbReference>
<evidence type="ECO:0000259" key="8">
    <source>
        <dbReference type="PROSITE" id="PS50928"/>
    </source>
</evidence>
<comment type="similarity">
    <text evidence="7">Belongs to the binding-protein-dependent transport system permease family.</text>
</comment>
<dbReference type="Gene3D" id="1.10.3720.10">
    <property type="entry name" value="MetI-like"/>
    <property type="match status" value="1"/>
</dbReference>
<evidence type="ECO:0000313" key="10">
    <source>
        <dbReference type="Proteomes" id="UP000656813"/>
    </source>
</evidence>
<organism evidence="9 10">
    <name type="scientific">Pullulanibacillus pueri</name>
    <dbReference type="NCBI Taxonomy" id="1437324"/>
    <lineage>
        <taxon>Bacteria</taxon>
        <taxon>Bacillati</taxon>
        <taxon>Bacillota</taxon>
        <taxon>Bacilli</taxon>
        <taxon>Bacillales</taxon>
        <taxon>Sporolactobacillaceae</taxon>
        <taxon>Pullulanibacillus</taxon>
    </lineage>
</organism>
<feature type="domain" description="ABC transmembrane type-1" evidence="8">
    <location>
        <begin position="72"/>
        <end position="277"/>
    </location>
</feature>
<reference evidence="9" key="2">
    <citation type="submission" date="2020-09" db="EMBL/GenBank/DDBJ databases">
        <authorList>
            <person name="Sun Q."/>
            <person name="Zhou Y."/>
        </authorList>
    </citation>
    <scope>NUCLEOTIDE SEQUENCE</scope>
    <source>
        <strain evidence="9">CGMCC 1.12777</strain>
    </source>
</reference>
<reference evidence="9" key="1">
    <citation type="journal article" date="2014" name="Int. J. Syst. Evol. Microbiol.">
        <title>Complete genome sequence of Corynebacterium casei LMG S-19264T (=DSM 44701T), isolated from a smear-ripened cheese.</title>
        <authorList>
            <consortium name="US DOE Joint Genome Institute (JGI-PGF)"/>
            <person name="Walter F."/>
            <person name="Albersmeier A."/>
            <person name="Kalinowski J."/>
            <person name="Ruckert C."/>
        </authorList>
    </citation>
    <scope>NUCLEOTIDE SEQUENCE</scope>
    <source>
        <strain evidence="9">CGMCC 1.12777</strain>
    </source>
</reference>
<keyword evidence="3" id="KW-1003">Cell membrane</keyword>
<evidence type="ECO:0000256" key="7">
    <source>
        <dbReference type="RuleBase" id="RU363032"/>
    </source>
</evidence>
<accession>A0A8J3ENT5</accession>
<feature type="transmembrane region" description="Helical" evidence="7">
    <location>
        <begin position="182"/>
        <end position="207"/>
    </location>
</feature>
<dbReference type="InterPro" id="IPR035906">
    <property type="entry name" value="MetI-like_sf"/>
</dbReference>
<protein>
    <submittedName>
        <fullName evidence="9">Putative ABC transporter permease protein YtcP</fullName>
    </submittedName>
</protein>
<proteinExistence type="inferred from homology"/>
<feature type="transmembrane region" description="Helical" evidence="7">
    <location>
        <begin position="7"/>
        <end position="29"/>
    </location>
</feature>
<comment type="caution">
    <text evidence="9">The sequence shown here is derived from an EMBL/GenBank/DDBJ whole genome shotgun (WGS) entry which is preliminary data.</text>
</comment>
<dbReference type="GO" id="GO:0055085">
    <property type="term" value="P:transmembrane transport"/>
    <property type="evidence" value="ECO:0007669"/>
    <property type="project" value="InterPro"/>
</dbReference>
<evidence type="ECO:0000256" key="4">
    <source>
        <dbReference type="ARBA" id="ARBA00022692"/>
    </source>
</evidence>
<evidence type="ECO:0000256" key="1">
    <source>
        <dbReference type="ARBA" id="ARBA00004651"/>
    </source>
</evidence>
<keyword evidence="5 7" id="KW-1133">Transmembrane helix</keyword>
<sequence>MVRDRNLAVDIIIYGVLTLIAILCVAPILNTLALSFSSRIAAVSGKVFFLPVDFNLASYREVLKDHAFFRAFGVSVERVVLGAAINFIISVLMAYPLSKSRRIFPGRNIYMWLLIFTMLFQGGLIPLYMTINTYGLLDSIWALVLPTAVPVFNIILLVNFFKGIPKELEEAASIDGAGPWKILFYVYIPTSVPVLATITLFSVVFHWDSFFDGMIYMQHPENWPLQTYIQQVVVNANQMNNVTDPSEIKRLMAVSNQTLNAAKVFLSMIPILVFYPFLQRYFVSGIVLGSVKE</sequence>
<evidence type="ECO:0000256" key="2">
    <source>
        <dbReference type="ARBA" id="ARBA00022448"/>
    </source>
</evidence>
<dbReference type="InterPro" id="IPR000515">
    <property type="entry name" value="MetI-like"/>
</dbReference>
<comment type="subcellular location">
    <subcellularLocation>
        <location evidence="1 7">Cell membrane</location>
        <topology evidence="1 7">Multi-pass membrane protein</topology>
    </subcellularLocation>
</comment>
<evidence type="ECO:0000256" key="5">
    <source>
        <dbReference type="ARBA" id="ARBA00022989"/>
    </source>
</evidence>
<keyword evidence="2 7" id="KW-0813">Transport</keyword>
<dbReference type="PANTHER" id="PTHR43744:SF9">
    <property type="entry name" value="POLYGALACTURONAN_RHAMNOGALACTURONAN TRANSPORT SYSTEM PERMEASE PROTEIN YTCP"/>
    <property type="match status" value="1"/>
</dbReference>
<dbReference type="PROSITE" id="PS50928">
    <property type="entry name" value="ABC_TM1"/>
    <property type="match status" value="1"/>
</dbReference>
<keyword evidence="10" id="KW-1185">Reference proteome</keyword>
<dbReference type="CDD" id="cd06261">
    <property type="entry name" value="TM_PBP2"/>
    <property type="match status" value="1"/>
</dbReference>
<dbReference type="PANTHER" id="PTHR43744">
    <property type="entry name" value="ABC TRANSPORTER PERMEASE PROTEIN MG189-RELATED-RELATED"/>
    <property type="match status" value="1"/>
</dbReference>
<feature type="transmembrane region" description="Helical" evidence="7">
    <location>
        <begin position="140"/>
        <end position="161"/>
    </location>
</feature>
<dbReference type="Proteomes" id="UP000656813">
    <property type="component" value="Unassembled WGS sequence"/>
</dbReference>
<dbReference type="GO" id="GO:0005886">
    <property type="term" value="C:plasma membrane"/>
    <property type="evidence" value="ECO:0007669"/>
    <property type="project" value="UniProtKB-SubCell"/>
</dbReference>